<dbReference type="InterPro" id="IPR010113">
    <property type="entry name" value="Nif-specific_regulatory_prot"/>
</dbReference>
<dbReference type="SUPFAM" id="SSF52540">
    <property type="entry name" value="P-loop containing nucleoside triphosphate hydrolases"/>
    <property type="match status" value="1"/>
</dbReference>
<dbReference type="Gene3D" id="3.30.450.40">
    <property type="match status" value="1"/>
</dbReference>
<evidence type="ECO:0000256" key="9">
    <source>
        <dbReference type="ARBA" id="ARBA00023159"/>
    </source>
</evidence>
<dbReference type="SMART" id="SM00382">
    <property type="entry name" value="AAA"/>
    <property type="match status" value="1"/>
</dbReference>
<dbReference type="PROSITE" id="PS50045">
    <property type="entry name" value="SIGMA54_INTERACT_4"/>
    <property type="match status" value="1"/>
</dbReference>
<evidence type="ECO:0000256" key="1">
    <source>
        <dbReference type="ARBA" id="ARBA00002167"/>
    </source>
</evidence>
<name>A0A7U3YIX0_DESPD</name>
<feature type="domain" description="Sigma-54 factor interaction" evidence="14">
    <location>
        <begin position="211"/>
        <end position="439"/>
    </location>
</feature>
<dbReference type="InterPro" id="IPR009057">
    <property type="entry name" value="Homeodomain-like_sf"/>
</dbReference>
<evidence type="ECO:0000313" key="16">
    <source>
        <dbReference type="Proteomes" id="UP000006365"/>
    </source>
</evidence>
<dbReference type="Pfam" id="PF00158">
    <property type="entry name" value="Sigma54_activat"/>
    <property type="match status" value="1"/>
</dbReference>
<sequence length="533" mass="59968">MKGIDPMRRAVEETTSTAFLEVQALYHIVNLIGSAVHLDTALASMLKVLHDTLRMERATLALLDETGSQLTIRASYGLSVEEEQRGVYGLNEGIYGQVFSTGSPFVVPDVHSEPLFLNRTGARTRISKATLSFIGVPVILAGVTVGVLSVDRLFGQDISFEEDVRFLTVLATLIAQFLSLNRAIRQDREQLVLENLSLKEKLHGRYHRHQIIGQSKAMQEVYWSIERVAPSLATVLLLGESGTGKELVARAVHDASPRKNEAFIKVNCAALPENLLESELFGHEKGAFTGAAVTRIGRFEQADRGTIFLDEIGELPLLLQAKLLRVLQEQQFERLGSSRTQTVDVRIIAATNVSLERAVALGAFRNDLYYRLNVVPIHLPPLRGRREDIPLLLDHFLRSSNKRNEKNLRMSREFLDFLTDYDWPGNVRELQNLVERLVILATNEVLRVEDLPEYLVRPESGRIPPAMETVVPLAVPSPPPASRKSLRDLEREQVESALIRNGWVQSRAARELGLTQRQMGYRMKKFDLQRPDY</sequence>
<dbReference type="InterPro" id="IPR025944">
    <property type="entry name" value="Sigma_54_int_dom_CS"/>
</dbReference>
<feature type="transmembrane region" description="Helical" evidence="13">
    <location>
        <begin position="129"/>
        <end position="149"/>
    </location>
</feature>
<dbReference type="CDD" id="cd00009">
    <property type="entry name" value="AAA"/>
    <property type="match status" value="1"/>
</dbReference>
<proteinExistence type="predicted"/>
<protein>
    <recommendedName>
        <fullName evidence="3 12">Nif-specific regulatory protein</fullName>
    </recommendedName>
</protein>
<dbReference type="Pfam" id="PF02954">
    <property type="entry name" value="HTH_8"/>
    <property type="match status" value="1"/>
</dbReference>
<evidence type="ECO:0000256" key="4">
    <source>
        <dbReference type="ARBA" id="ARBA00022741"/>
    </source>
</evidence>
<evidence type="ECO:0000256" key="3">
    <source>
        <dbReference type="ARBA" id="ARBA00015308"/>
    </source>
</evidence>
<dbReference type="PROSITE" id="PS00675">
    <property type="entry name" value="SIGMA54_INTERACT_1"/>
    <property type="match status" value="1"/>
</dbReference>
<keyword evidence="13" id="KW-1133">Transmembrane helix</keyword>
<evidence type="ECO:0000256" key="2">
    <source>
        <dbReference type="ARBA" id="ARBA00011135"/>
    </source>
</evidence>
<evidence type="ECO:0000256" key="12">
    <source>
        <dbReference type="RuleBase" id="RU368029"/>
    </source>
</evidence>
<evidence type="ECO:0000256" key="8">
    <source>
        <dbReference type="ARBA" id="ARBA00023125"/>
    </source>
</evidence>
<dbReference type="EMBL" id="CP002364">
    <property type="protein sequence ID" value="ADW16245.1"/>
    <property type="molecule type" value="Genomic_DNA"/>
</dbReference>
<dbReference type="InterPro" id="IPR002078">
    <property type="entry name" value="Sigma_54_int"/>
</dbReference>
<evidence type="ECO:0000256" key="6">
    <source>
        <dbReference type="ARBA" id="ARBA00023012"/>
    </source>
</evidence>
<dbReference type="InterPro" id="IPR003018">
    <property type="entry name" value="GAF"/>
</dbReference>
<evidence type="ECO:0000259" key="14">
    <source>
        <dbReference type="PROSITE" id="PS50045"/>
    </source>
</evidence>
<dbReference type="AlphaFoldDB" id="A0A7U3YIX0"/>
<evidence type="ECO:0000256" key="5">
    <source>
        <dbReference type="ARBA" id="ARBA00022840"/>
    </source>
</evidence>
<keyword evidence="13" id="KW-0472">Membrane</keyword>
<keyword evidence="5" id="KW-0067">ATP-binding</keyword>
<dbReference type="PANTHER" id="PTHR32071">
    <property type="entry name" value="TRANSCRIPTIONAL REGULATORY PROTEIN"/>
    <property type="match status" value="1"/>
</dbReference>
<keyword evidence="8 12" id="KW-0238">DNA-binding</keyword>
<dbReference type="GO" id="GO:0009399">
    <property type="term" value="P:nitrogen fixation"/>
    <property type="evidence" value="ECO:0007669"/>
    <property type="project" value="UniProtKB-UniRule"/>
</dbReference>
<dbReference type="PRINTS" id="PR01590">
    <property type="entry name" value="HTHFIS"/>
</dbReference>
<dbReference type="InterPro" id="IPR002197">
    <property type="entry name" value="HTH_Fis"/>
</dbReference>
<dbReference type="Gene3D" id="1.10.8.60">
    <property type="match status" value="1"/>
</dbReference>
<dbReference type="SUPFAM" id="SSF55781">
    <property type="entry name" value="GAF domain-like"/>
    <property type="match status" value="1"/>
</dbReference>
<accession>A0A7U3YIX0</accession>
<dbReference type="Proteomes" id="UP000006365">
    <property type="component" value="Chromosome"/>
</dbReference>
<evidence type="ECO:0000313" key="15">
    <source>
        <dbReference type="EMBL" id="ADW16245.1"/>
    </source>
</evidence>
<evidence type="ECO:0000256" key="13">
    <source>
        <dbReference type="SAM" id="Phobius"/>
    </source>
</evidence>
<evidence type="ECO:0000256" key="11">
    <source>
        <dbReference type="ARBA" id="ARBA00023231"/>
    </source>
</evidence>
<keyword evidence="4" id="KW-0547">Nucleotide-binding</keyword>
<dbReference type="FunFam" id="3.40.50.300:FF:000006">
    <property type="entry name" value="DNA-binding transcriptional regulator NtrC"/>
    <property type="match status" value="1"/>
</dbReference>
<keyword evidence="13" id="KW-0812">Transmembrane</keyword>
<dbReference type="Pfam" id="PF01590">
    <property type="entry name" value="GAF"/>
    <property type="match status" value="1"/>
</dbReference>
<keyword evidence="10 12" id="KW-0804">Transcription</keyword>
<dbReference type="GO" id="GO:0000160">
    <property type="term" value="P:phosphorelay signal transduction system"/>
    <property type="evidence" value="ECO:0007669"/>
    <property type="project" value="UniProtKB-UniRule"/>
</dbReference>
<evidence type="ECO:0000256" key="7">
    <source>
        <dbReference type="ARBA" id="ARBA00023015"/>
    </source>
</evidence>
<dbReference type="PANTHER" id="PTHR32071:SF117">
    <property type="entry name" value="PTS-DEPENDENT DIHYDROXYACETONE KINASE OPERON REGULATORY PROTEIN-RELATED"/>
    <property type="match status" value="1"/>
</dbReference>
<dbReference type="Gene3D" id="1.10.10.60">
    <property type="entry name" value="Homeodomain-like"/>
    <property type="match status" value="1"/>
</dbReference>
<dbReference type="NCBIfam" id="TIGR01817">
    <property type="entry name" value="nifA"/>
    <property type="match status" value="1"/>
</dbReference>
<dbReference type="SUPFAM" id="SSF46689">
    <property type="entry name" value="Homeodomain-like"/>
    <property type="match status" value="1"/>
</dbReference>
<keyword evidence="7 12" id="KW-0805">Transcription regulation</keyword>
<dbReference type="PROSITE" id="PS00688">
    <property type="entry name" value="SIGMA54_INTERACT_3"/>
    <property type="match status" value="1"/>
</dbReference>
<reference evidence="15 16" key="1">
    <citation type="journal article" date="2011" name="Stand. Genomic Sci.">
        <title>Complete genome sequence of Desulfobulbus propionicus type strain (1pr3).</title>
        <authorList>
            <person name="Pagani I."/>
            <person name="Lapidus A."/>
            <person name="Nolan M."/>
            <person name="Lucas S."/>
            <person name="Hammon N."/>
            <person name="Deshpande S."/>
            <person name="Cheng J.F."/>
            <person name="Chertkov O."/>
            <person name="Davenport K."/>
            <person name="Tapia R."/>
            <person name="Han C."/>
            <person name="Goodwin L."/>
            <person name="Pitluck S."/>
            <person name="Liolios K."/>
            <person name="Mavromatis K."/>
            <person name="Ivanova N."/>
            <person name="Mikhailova N."/>
            <person name="Pati A."/>
            <person name="Chen A."/>
            <person name="Palaniappan K."/>
            <person name="Land M."/>
            <person name="Hauser L."/>
            <person name="Chang Y.J."/>
            <person name="Jeffries C.D."/>
            <person name="Detter J.C."/>
            <person name="Brambilla E."/>
            <person name="Kannan K.P."/>
            <person name="Djao O.D."/>
            <person name="Rohde M."/>
            <person name="Pukall R."/>
            <person name="Spring S."/>
            <person name="Goker M."/>
            <person name="Sikorski J."/>
            <person name="Woyke T."/>
            <person name="Bristow J."/>
            <person name="Eisen J.A."/>
            <person name="Markowitz V."/>
            <person name="Hugenholtz P."/>
            <person name="Kyrpides N.C."/>
            <person name="Klenk H.P."/>
        </authorList>
    </citation>
    <scope>NUCLEOTIDE SEQUENCE [LARGE SCALE GENOMIC DNA]</scope>
    <source>
        <strain evidence="16">ATCC 33891 / DSM 2032 / 1pr3</strain>
    </source>
</reference>
<keyword evidence="6 12" id="KW-0902">Two-component regulatory system</keyword>
<evidence type="ECO:0000256" key="10">
    <source>
        <dbReference type="ARBA" id="ARBA00023163"/>
    </source>
</evidence>
<dbReference type="GO" id="GO:0005524">
    <property type="term" value="F:ATP binding"/>
    <property type="evidence" value="ECO:0007669"/>
    <property type="project" value="UniProtKB-KW"/>
</dbReference>
<dbReference type="GO" id="GO:0003700">
    <property type="term" value="F:DNA-binding transcription factor activity"/>
    <property type="evidence" value="ECO:0007669"/>
    <property type="project" value="UniProtKB-UniRule"/>
</dbReference>
<gene>
    <name evidence="15" type="ordered locus">Despr_0051</name>
</gene>
<keyword evidence="11 12" id="KW-0535">Nitrogen fixation</keyword>
<dbReference type="InterPro" id="IPR058031">
    <property type="entry name" value="AAA_lid_NorR"/>
</dbReference>
<dbReference type="InterPro" id="IPR003593">
    <property type="entry name" value="AAA+_ATPase"/>
</dbReference>
<dbReference type="InterPro" id="IPR025662">
    <property type="entry name" value="Sigma_54_int_dom_ATP-bd_1"/>
</dbReference>
<dbReference type="GO" id="GO:0043565">
    <property type="term" value="F:sequence-specific DNA binding"/>
    <property type="evidence" value="ECO:0007669"/>
    <property type="project" value="InterPro"/>
</dbReference>
<dbReference type="InterPro" id="IPR027417">
    <property type="entry name" value="P-loop_NTPase"/>
</dbReference>
<dbReference type="RefSeq" id="WP_015722793.1">
    <property type="nucleotide sequence ID" value="NC_014972.1"/>
</dbReference>
<comment type="function">
    <text evidence="1 12">Required for activation of most nif operons, which are directly involved in nitrogen fixation.</text>
</comment>
<keyword evidence="9 12" id="KW-0010">Activator</keyword>
<dbReference type="Pfam" id="PF25601">
    <property type="entry name" value="AAA_lid_14"/>
    <property type="match status" value="1"/>
</dbReference>
<comment type="subunit">
    <text evidence="2 12">Interacts with sigma-54.</text>
</comment>
<dbReference type="KEGG" id="dpr:Despr_0051"/>
<dbReference type="InterPro" id="IPR029016">
    <property type="entry name" value="GAF-like_dom_sf"/>
</dbReference>
<dbReference type="SMART" id="SM00065">
    <property type="entry name" value="GAF"/>
    <property type="match status" value="1"/>
</dbReference>
<keyword evidence="16" id="KW-1185">Reference proteome</keyword>
<dbReference type="Gene3D" id="3.40.50.300">
    <property type="entry name" value="P-loop containing nucleotide triphosphate hydrolases"/>
    <property type="match status" value="1"/>
</dbReference>
<organism evidence="15 16">
    <name type="scientific">Desulfobulbus propionicus (strain ATCC 33891 / DSM 2032 / VKM B-1956 / 1pr3)</name>
    <dbReference type="NCBI Taxonomy" id="577650"/>
    <lineage>
        <taxon>Bacteria</taxon>
        <taxon>Pseudomonadati</taxon>
        <taxon>Thermodesulfobacteriota</taxon>
        <taxon>Desulfobulbia</taxon>
        <taxon>Desulfobulbales</taxon>
        <taxon>Desulfobulbaceae</taxon>
        <taxon>Desulfobulbus</taxon>
    </lineage>
</organism>